<accession>A0ABW3VL09</accession>
<dbReference type="InterPro" id="IPR035906">
    <property type="entry name" value="MetI-like_sf"/>
</dbReference>
<dbReference type="CDD" id="cd06261">
    <property type="entry name" value="TM_PBP2"/>
    <property type="match status" value="1"/>
</dbReference>
<keyword evidence="11" id="KW-1185">Reference proteome</keyword>
<dbReference type="PANTHER" id="PTHR30151:SF0">
    <property type="entry name" value="ABC TRANSPORTER PERMEASE PROTEIN MJ0413-RELATED"/>
    <property type="match status" value="1"/>
</dbReference>
<evidence type="ECO:0000259" key="9">
    <source>
        <dbReference type="PROSITE" id="PS50928"/>
    </source>
</evidence>
<keyword evidence="2 7" id="KW-0813">Transport</keyword>
<comment type="similarity">
    <text evidence="7">Belongs to the binding-protein-dependent transport system permease family.</text>
</comment>
<keyword evidence="4 7" id="KW-0812">Transmembrane</keyword>
<comment type="subcellular location">
    <subcellularLocation>
        <location evidence="1 7">Cell membrane</location>
        <topology evidence="1 7">Multi-pass membrane protein</topology>
    </subcellularLocation>
</comment>
<feature type="transmembrane region" description="Helical" evidence="7">
    <location>
        <begin position="285"/>
        <end position="309"/>
    </location>
</feature>
<feature type="transmembrane region" description="Helical" evidence="7">
    <location>
        <begin position="193"/>
        <end position="213"/>
    </location>
</feature>
<feature type="transmembrane region" description="Helical" evidence="7">
    <location>
        <begin position="258"/>
        <end position="278"/>
    </location>
</feature>
<organism evidence="10 11">
    <name type="scientific">Pseudonocardia benzenivorans</name>
    <dbReference type="NCBI Taxonomy" id="228005"/>
    <lineage>
        <taxon>Bacteria</taxon>
        <taxon>Bacillati</taxon>
        <taxon>Actinomycetota</taxon>
        <taxon>Actinomycetes</taxon>
        <taxon>Pseudonocardiales</taxon>
        <taxon>Pseudonocardiaceae</taxon>
        <taxon>Pseudonocardia</taxon>
    </lineage>
</organism>
<feature type="compositionally biased region" description="Polar residues" evidence="8">
    <location>
        <begin position="35"/>
        <end position="51"/>
    </location>
</feature>
<feature type="region of interest" description="Disordered" evidence="8">
    <location>
        <begin position="1"/>
        <end position="67"/>
    </location>
</feature>
<evidence type="ECO:0000256" key="2">
    <source>
        <dbReference type="ARBA" id="ARBA00022448"/>
    </source>
</evidence>
<dbReference type="Gene3D" id="1.10.3720.10">
    <property type="entry name" value="MetI-like"/>
    <property type="match status" value="1"/>
</dbReference>
<feature type="transmembrane region" description="Helical" evidence="7">
    <location>
        <begin position="233"/>
        <end position="252"/>
    </location>
</feature>
<evidence type="ECO:0000256" key="6">
    <source>
        <dbReference type="ARBA" id="ARBA00023136"/>
    </source>
</evidence>
<dbReference type="RefSeq" id="WP_013677983.1">
    <property type="nucleotide sequence ID" value="NZ_BAABKS010000029.1"/>
</dbReference>
<dbReference type="PROSITE" id="PS50928">
    <property type="entry name" value="ABC_TM1"/>
    <property type="match status" value="1"/>
</dbReference>
<feature type="compositionally biased region" description="Pro residues" evidence="8">
    <location>
        <begin position="1"/>
        <end position="11"/>
    </location>
</feature>
<feature type="transmembrane region" description="Helical" evidence="7">
    <location>
        <begin position="167"/>
        <end position="187"/>
    </location>
</feature>
<name>A0ABW3VL09_9PSEU</name>
<sequence length="325" mass="34293">MSTRRPLPPAPEHGSVPGRGGRTLTATAEAESDEMTAQTGLSAPTTATETVSAAFPGGRRRSRGPFGPTTRLAKAAFPVLPLLVVLALWQLLTVGKVEFWLSFDKLPTPGEVATALGAQLTSGTYYQDLLASVRRILLGFGLATVVGVVTGVAVGRSRVARAAIRPVIEVSRPIPAIALVPLAILLFPTSEQGIVFITFFAAFFPVAVSTIHAMKSLPKVWEEAARTMGARRVAVLTHIVLPGAMPGIFSGLSVSMGVAWICVISAEMISGQFGIGYYTWQAYGLLDYAGVVVGMLSIGALGFGTAWVVERIGARVNHWLPRAAE</sequence>
<dbReference type="Pfam" id="PF00528">
    <property type="entry name" value="BPD_transp_1"/>
    <property type="match status" value="1"/>
</dbReference>
<evidence type="ECO:0000256" key="3">
    <source>
        <dbReference type="ARBA" id="ARBA00022475"/>
    </source>
</evidence>
<feature type="transmembrane region" description="Helical" evidence="7">
    <location>
        <begin position="136"/>
        <end position="155"/>
    </location>
</feature>
<evidence type="ECO:0000256" key="4">
    <source>
        <dbReference type="ARBA" id="ARBA00022692"/>
    </source>
</evidence>
<keyword evidence="5 7" id="KW-1133">Transmembrane helix</keyword>
<evidence type="ECO:0000256" key="5">
    <source>
        <dbReference type="ARBA" id="ARBA00022989"/>
    </source>
</evidence>
<keyword evidence="3" id="KW-1003">Cell membrane</keyword>
<protein>
    <submittedName>
        <fullName evidence="10">ABC transporter permease</fullName>
    </submittedName>
</protein>
<dbReference type="Proteomes" id="UP001597182">
    <property type="component" value="Unassembled WGS sequence"/>
</dbReference>
<evidence type="ECO:0000256" key="7">
    <source>
        <dbReference type="RuleBase" id="RU363032"/>
    </source>
</evidence>
<dbReference type="SUPFAM" id="SSF161098">
    <property type="entry name" value="MetI-like"/>
    <property type="match status" value="1"/>
</dbReference>
<keyword evidence="6 7" id="KW-0472">Membrane</keyword>
<dbReference type="PANTHER" id="PTHR30151">
    <property type="entry name" value="ALKANE SULFONATE ABC TRANSPORTER-RELATED, MEMBRANE SUBUNIT"/>
    <property type="match status" value="1"/>
</dbReference>
<evidence type="ECO:0000313" key="11">
    <source>
        <dbReference type="Proteomes" id="UP001597182"/>
    </source>
</evidence>
<feature type="transmembrane region" description="Helical" evidence="7">
    <location>
        <begin position="72"/>
        <end position="92"/>
    </location>
</feature>
<reference evidence="11" key="1">
    <citation type="journal article" date="2019" name="Int. J. Syst. Evol. Microbiol.">
        <title>The Global Catalogue of Microorganisms (GCM) 10K type strain sequencing project: providing services to taxonomists for standard genome sequencing and annotation.</title>
        <authorList>
            <consortium name="The Broad Institute Genomics Platform"/>
            <consortium name="The Broad Institute Genome Sequencing Center for Infectious Disease"/>
            <person name="Wu L."/>
            <person name="Ma J."/>
        </authorList>
    </citation>
    <scope>NUCLEOTIDE SEQUENCE [LARGE SCALE GENOMIC DNA]</scope>
    <source>
        <strain evidence="11">CCUG 49018</strain>
    </source>
</reference>
<gene>
    <name evidence="10" type="ORF">ACFQ34_16885</name>
</gene>
<evidence type="ECO:0000256" key="8">
    <source>
        <dbReference type="SAM" id="MobiDB-lite"/>
    </source>
</evidence>
<proteinExistence type="inferred from homology"/>
<feature type="domain" description="ABC transmembrane type-1" evidence="9">
    <location>
        <begin position="129"/>
        <end position="309"/>
    </location>
</feature>
<evidence type="ECO:0000256" key="1">
    <source>
        <dbReference type="ARBA" id="ARBA00004651"/>
    </source>
</evidence>
<comment type="caution">
    <text evidence="10">The sequence shown here is derived from an EMBL/GenBank/DDBJ whole genome shotgun (WGS) entry which is preliminary data.</text>
</comment>
<dbReference type="EMBL" id="JBHTMB010000141">
    <property type="protein sequence ID" value="MFD1234968.1"/>
    <property type="molecule type" value="Genomic_DNA"/>
</dbReference>
<evidence type="ECO:0000313" key="10">
    <source>
        <dbReference type="EMBL" id="MFD1234968.1"/>
    </source>
</evidence>
<dbReference type="InterPro" id="IPR000515">
    <property type="entry name" value="MetI-like"/>
</dbReference>